<dbReference type="PROSITE" id="PS00606">
    <property type="entry name" value="KS3_1"/>
    <property type="match status" value="1"/>
</dbReference>
<dbReference type="PANTHER" id="PTHR43775">
    <property type="entry name" value="FATTY ACID SYNTHASE"/>
    <property type="match status" value="1"/>
</dbReference>
<evidence type="ECO:0000256" key="4">
    <source>
        <dbReference type="ARBA" id="ARBA00023315"/>
    </source>
</evidence>
<comment type="caution">
    <text evidence="8">The sequence shown here is derived from an EMBL/GenBank/DDBJ whole genome shotgun (WGS) entry which is preliminary data.</text>
</comment>
<gene>
    <name evidence="8" type="ORF">BST28_22630</name>
</gene>
<dbReference type="SUPFAM" id="SSF52151">
    <property type="entry name" value="FabD/lysophospholipase-like"/>
    <property type="match status" value="1"/>
</dbReference>
<dbReference type="InterPro" id="IPR016036">
    <property type="entry name" value="Malonyl_transacylase_ACP-bd"/>
</dbReference>
<dbReference type="InterPro" id="IPR014031">
    <property type="entry name" value="Ketoacyl_synth_C"/>
</dbReference>
<dbReference type="FunFam" id="3.40.366.10:FF:000002">
    <property type="entry name" value="Probable polyketide synthase 2"/>
    <property type="match status" value="1"/>
</dbReference>
<dbReference type="InterPro" id="IPR020807">
    <property type="entry name" value="PKS_DH"/>
</dbReference>
<feature type="domain" description="Ketosynthase family 3 (KS3)" evidence="6">
    <location>
        <begin position="1"/>
        <end position="277"/>
    </location>
</feature>
<keyword evidence="1" id="KW-0596">Phosphopantetheine</keyword>
<dbReference type="InterPro" id="IPR018201">
    <property type="entry name" value="Ketoacyl_synth_AS"/>
</dbReference>
<dbReference type="SUPFAM" id="SSF51735">
    <property type="entry name" value="NAD(P)-binding Rossmann-fold domains"/>
    <property type="match status" value="2"/>
</dbReference>
<dbReference type="InterPro" id="IPR050091">
    <property type="entry name" value="PKS_NRPS_Biosynth_Enz"/>
</dbReference>
<evidence type="ECO:0000256" key="5">
    <source>
        <dbReference type="PROSITE-ProRule" id="PRU01363"/>
    </source>
</evidence>
<evidence type="ECO:0000259" key="6">
    <source>
        <dbReference type="PROSITE" id="PS52004"/>
    </source>
</evidence>
<sequence>MVSGRVAYALGLEGPAVSVDTACSSSLVALHLAAQALRSGECSLALAGGVTVLSTPSLFTEFSRQRGLSPDGRCKAFSASADGVGWAEGAGVLVLERLADARAHGHQVLAVVRGSATNQDGASNGLTAPNGPSQERVIRQALANAGVSAADIDAVEAHGTGTPLGDPIEAQALLATYGQHRPEDGQPLQVGSVKSNIGHSVAAAGVAGVIKMVQALHHQTLPPTLHVDALSPHVDWSAGEVEVLTEAKPWPTGPRRRRFGVSSFGISGTNAHVIIEEPPVVKEPVTPQDPAQDSPETAEVAGASAAAAVVVSARSEAALCAQARRWQAYVQERPEITVEQVAATARGRGQLEQRAVVLAGSRDELVAGLGALAGGQAWPGLVRGRARPRKPAFVFPGQGGQWPGMALGLWQAGGVFAESMQACAQALSEHVQWSLREALHDAALLKRVDVVQPALFSVMVSLAQLWKAHGVAPSMVIGHSQGEIAAAYVAGALSLEDAVRVVALRSRAIAEELVGKGGMVSVGLPAEDLRRRLSEFGGEVSIAAFNGPMSTVVAGSPEALEALVAACEADEVRARWIAVDYASHTAQVERLRERLLADLAPIRPRRSDIPFYSTATGALLDTTRLDAQYWFDSLASPVLFEQATRALLGDGCSLLVELSPHPVLALALQETIHDERADDAVAVIGSLRRDEDDAQRFALSLGEAHVHGVPINGEMFAGRGATKVDLPTYPFEHRTYWLTPHTTTPGDLSAAGLQDAHHPLLGAAVTLTDGTTLFTARLSLTEQPWLADHVVLDRVIVPGAAFIELALHAGTHIGAPHIDELIIETPLILPNNDAVDLQITITPANQAGNYPLTISSRITGSDDAVWTRHASGLMGLFDRHPVKAEALAREAWPPVGTEPIDVSLLYDRLPDLGLNYGPAFQGLHTAWERDGAFYAEMALGTGDAATAKSFGIHPALLDAAFHVALEPLSANFENGSAPVPFLIGRAQLHRPGSDHLRVQIEFLTEDTVAITAIDDGGTPVLTVDSLVVRPTERKQLVGTGADPLFAVEWSEFTATRSKQPSTITRLSVESDLTALSAGTVPGAVAWEVSTPAGHRADAARVGVHAALSLLRAWFAAEHLAEARLMFVTRGAVAVGEGDVPDPAAAAVWGFVRSAQAEYPDRVVLVDVDTDTEPPWEAILAIGEPQVAVRGDRLFAPRLRRISVSPSGPTLLDGAQTVAITGGTGALGRLVARHLAAEYGVRALILLSRRGAAGEGCEELAADLSALGCDVTFEACDAADRDALERVLDRHRPDAVIHAAGVMDDATITAITDDQIDRVLRAKVDAAVHLDELLADVPLILFSSAAPLLGGQGQSNYAAANAFLDALAQRRHTENRPAQSLALGAWGALDSSMFGGRDRATVEQHIRTRLGMRLFEPQEGLTLLDTALHSDRAVVAPMLLDSAAL</sequence>
<dbReference type="InterPro" id="IPR055123">
    <property type="entry name" value="SpnB-like_Rossmann"/>
</dbReference>
<dbReference type="SMART" id="SM00826">
    <property type="entry name" value="PKS_DH"/>
    <property type="match status" value="1"/>
</dbReference>
<dbReference type="Gene3D" id="3.30.70.3290">
    <property type="match status" value="1"/>
</dbReference>
<name>A0A1X0DPV1_9MYCO</name>
<dbReference type="GO" id="GO:0004312">
    <property type="term" value="F:fatty acid synthase activity"/>
    <property type="evidence" value="ECO:0007669"/>
    <property type="project" value="TreeGrafter"/>
</dbReference>
<feature type="region of interest" description="C-terminal hotdog fold" evidence="5">
    <location>
        <begin position="897"/>
        <end position="1037"/>
    </location>
</feature>
<dbReference type="Proteomes" id="UP000192713">
    <property type="component" value="Unassembled WGS sequence"/>
</dbReference>
<dbReference type="GO" id="GO:0004315">
    <property type="term" value="F:3-oxoacyl-[acyl-carrier-protein] synthase activity"/>
    <property type="evidence" value="ECO:0007669"/>
    <property type="project" value="InterPro"/>
</dbReference>
<protein>
    <recommendedName>
        <fullName evidence="10">SDR family NAD(P)-dependent oxidoreductase</fullName>
    </recommendedName>
</protein>
<dbReference type="Gene3D" id="3.10.129.110">
    <property type="entry name" value="Polyketide synthase dehydratase"/>
    <property type="match status" value="1"/>
</dbReference>
<dbReference type="CDD" id="cd08956">
    <property type="entry name" value="KR_3_FAS_SDR_x"/>
    <property type="match status" value="1"/>
</dbReference>
<dbReference type="Pfam" id="PF02801">
    <property type="entry name" value="Ketoacyl-synt_C"/>
    <property type="match status" value="1"/>
</dbReference>
<keyword evidence="4" id="KW-0012">Acyltransferase</keyword>
<dbReference type="Pfam" id="PF21089">
    <property type="entry name" value="PKS_DH_N"/>
    <property type="match status" value="1"/>
</dbReference>
<keyword evidence="2" id="KW-0597">Phosphoprotein</keyword>
<dbReference type="InterPro" id="IPR013968">
    <property type="entry name" value="PKS_KR"/>
</dbReference>
<dbReference type="InterPro" id="IPR001227">
    <property type="entry name" value="Ac_transferase_dom_sf"/>
</dbReference>
<dbReference type="Pfam" id="PF22953">
    <property type="entry name" value="SpnB_Rossmann"/>
    <property type="match status" value="1"/>
</dbReference>
<accession>A0A1X0DPV1</accession>
<reference evidence="8 9" key="1">
    <citation type="submission" date="2017-02" db="EMBL/GenBank/DDBJ databases">
        <title>The new phylogeny of genus Mycobacterium.</title>
        <authorList>
            <person name="Tortoli E."/>
            <person name="Trovato A."/>
            <person name="Cirillo D.M."/>
        </authorList>
    </citation>
    <scope>NUCLEOTIDE SEQUENCE [LARGE SCALE GENOMIC DNA]</scope>
    <source>
        <strain evidence="8 9">DSM 45093</strain>
    </source>
</reference>
<dbReference type="InterPro" id="IPR020841">
    <property type="entry name" value="PKS_Beta-ketoAc_synthase_dom"/>
</dbReference>
<dbReference type="CDD" id="cd00833">
    <property type="entry name" value="PKS"/>
    <property type="match status" value="1"/>
</dbReference>
<dbReference type="InterPro" id="IPR049552">
    <property type="entry name" value="PKS_DH_N"/>
</dbReference>
<dbReference type="Pfam" id="PF00109">
    <property type="entry name" value="ketoacyl-synt"/>
    <property type="match status" value="1"/>
</dbReference>
<dbReference type="InterPro" id="IPR014030">
    <property type="entry name" value="Ketoacyl_synth_N"/>
</dbReference>
<dbReference type="InterPro" id="IPR036291">
    <property type="entry name" value="NAD(P)-bd_dom_sf"/>
</dbReference>
<feature type="active site" description="Proton donor; for dehydratase activity" evidence="5">
    <location>
        <position position="958"/>
    </location>
</feature>
<dbReference type="Pfam" id="PF08659">
    <property type="entry name" value="KR"/>
    <property type="match status" value="1"/>
</dbReference>
<feature type="domain" description="PKS/mFAS DH" evidence="7">
    <location>
        <begin position="758"/>
        <end position="1037"/>
    </location>
</feature>
<dbReference type="SMART" id="SM00825">
    <property type="entry name" value="PKS_KS"/>
    <property type="match status" value="1"/>
</dbReference>
<dbReference type="InterPro" id="IPR016035">
    <property type="entry name" value="Acyl_Trfase/lysoPLipase"/>
</dbReference>
<keyword evidence="3" id="KW-0808">Transferase</keyword>
<dbReference type="InterPro" id="IPR014043">
    <property type="entry name" value="Acyl_transferase_dom"/>
</dbReference>
<organism evidence="8 9">
    <name type="scientific">Mycolicibacter kumamotonensis</name>
    <dbReference type="NCBI Taxonomy" id="354243"/>
    <lineage>
        <taxon>Bacteria</taxon>
        <taxon>Bacillati</taxon>
        <taxon>Actinomycetota</taxon>
        <taxon>Actinomycetes</taxon>
        <taxon>Mycobacteriales</taxon>
        <taxon>Mycobacteriaceae</taxon>
        <taxon>Mycolicibacter</taxon>
    </lineage>
</organism>
<dbReference type="Pfam" id="PF16197">
    <property type="entry name" value="KAsynt_C_assoc"/>
    <property type="match status" value="1"/>
</dbReference>
<evidence type="ECO:0000313" key="9">
    <source>
        <dbReference type="Proteomes" id="UP000192713"/>
    </source>
</evidence>
<dbReference type="EMBL" id="MVHU01000074">
    <property type="protein sequence ID" value="ORA74434.1"/>
    <property type="molecule type" value="Genomic_DNA"/>
</dbReference>
<evidence type="ECO:0000259" key="7">
    <source>
        <dbReference type="PROSITE" id="PS52019"/>
    </source>
</evidence>
<dbReference type="Gene3D" id="3.40.50.720">
    <property type="entry name" value="NAD(P)-binding Rossmann-like Domain"/>
    <property type="match status" value="1"/>
</dbReference>
<feature type="region of interest" description="N-terminal hotdog fold" evidence="5">
    <location>
        <begin position="758"/>
        <end position="881"/>
    </location>
</feature>
<dbReference type="Pfam" id="PF00698">
    <property type="entry name" value="Acyl_transf_1"/>
    <property type="match status" value="1"/>
</dbReference>
<proteinExistence type="predicted"/>
<dbReference type="InterPro" id="IPR016039">
    <property type="entry name" value="Thiolase-like"/>
</dbReference>
<dbReference type="InterPro" id="IPR032821">
    <property type="entry name" value="PKS_assoc"/>
</dbReference>
<dbReference type="PROSITE" id="PS52019">
    <property type="entry name" value="PKS_MFAS_DH"/>
    <property type="match status" value="1"/>
</dbReference>
<dbReference type="SMART" id="SM00827">
    <property type="entry name" value="PKS_AT"/>
    <property type="match status" value="1"/>
</dbReference>
<dbReference type="Gene3D" id="3.40.366.10">
    <property type="entry name" value="Malonyl-Coenzyme A Acyl Carrier Protein, domain 2"/>
    <property type="match status" value="1"/>
</dbReference>
<evidence type="ECO:0000256" key="1">
    <source>
        <dbReference type="ARBA" id="ARBA00022450"/>
    </source>
</evidence>
<dbReference type="Gene3D" id="3.40.47.10">
    <property type="match status" value="1"/>
</dbReference>
<evidence type="ECO:0000256" key="2">
    <source>
        <dbReference type="ARBA" id="ARBA00022553"/>
    </source>
</evidence>
<dbReference type="PROSITE" id="PS52004">
    <property type="entry name" value="KS3_2"/>
    <property type="match status" value="1"/>
</dbReference>
<evidence type="ECO:0008006" key="10">
    <source>
        <dbReference type="Google" id="ProtNLM"/>
    </source>
</evidence>
<dbReference type="InterPro" id="IPR042104">
    <property type="entry name" value="PKS_dehydratase_sf"/>
</dbReference>
<dbReference type="GO" id="GO:0006633">
    <property type="term" value="P:fatty acid biosynthetic process"/>
    <property type="evidence" value="ECO:0007669"/>
    <property type="project" value="InterPro"/>
</dbReference>
<dbReference type="InterPro" id="IPR057326">
    <property type="entry name" value="KR_dom"/>
</dbReference>
<dbReference type="SUPFAM" id="SSF53901">
    <property type="entry name" value="Thiolase-like"/>
    <property type="match status" value="2"/>
</dbReference>
<dbReference type="SUPFAM" id="SSF55048">
    <property type="entry name" value="Probable ACP-binding domain of malonyl-CoA ACP transacylase"/>
    <property type="match status" value="1"/>
</dbReference>
<dbReference type="PANTHER" id="PTHR43775:SF51">
    <property type="entry name" value="INACTIVE PHENOLPHTHIOCEROL SYNTHESIS POLYKETIDE SYNTHASE TYPE I PKS1-RELATED"/>
    <property type="match status" value="1"/>
</dbReference>
<feature type="non-terminal residue" evidence="8">
    <location>
        <position position="1444"/>
    </location>
</feature>
<dbReference type="InterPro" id="IPR049900">
    <property type="entry name" value="PKS_mFAS_DH"/>
</dbReference>
<feature type="active site" description="Proton acceptor; for dehydratase activity" evidence="5">
    <location>
        <position position="789"/>
    </location>
</feature>
<dbReference type="InterPro" id="IPR049551">
    <property type="entry name" value="PKS_DH_C"/>
</dbReference>
<dbReference type="Pfam" id="PF14765">
    <property type="entry name" value="PS-DH"/>
    <property type="match status" value="1"/>
</dbReference>
<evidence type="ECO:0000256" key="3">
    <source>
        <dbReference type="ARBA" id="ARBA00022679"/>
    </source>
</evidence>
<dbReference type="SMART" id="SM00822">
    <property type="entry name" value="PKS_KR"/>
    <property type="match status" value="1"/>
</dbReference>
<evidence type="ECO:0000313" key="8">
    <source>
        <dbReference type="EMBL" id="ORA74434.1"/>
    </source>
</evidence>